<dbReference type="SUPFAM" id="SSF55874">
    <property type="entry name" value="ATPase domain of HSP90 chaperone/DNA topoisomerase II/histidine kinase"/>
    <property type="match status" value="1"/>
</dbReference>
<evidence type="ECO:0000256" key="9">
    <source>
        <dbReference type="ARBA" id="ARBA00022840"/>
    </source>
</evidence>
<evidence type="ECO:0000256" key="4">
    <source>
        <dbReference type="ARBA" id="ARBA00022553"/>
    </source>
</evidence>
<dbReference type="NCBIfam" id="TIGR00229">
    <property type="entry name" value="sensory_box"/>
    <property type="match status" value="2"/>
</dbReference>
<dbReference type="InterPro" id="IPR004358">
    <property type="entry name" value="Sig_transdc_His_kin-like_C"/>
</dbReference>
<dbReference type="InterPro" id="IPR003661">
    <property type="entry name" value="HisK_dim/P_dom"/>
</dbReference>
<evidence type="ECO:0000256" key="2">
    <source>
        <dbReference type="ARBA" id="ARBA00004141"/>
    </source>
</evidence>
<dbReference type="SMART" id="SM00387">
    <property type="entry name" value="HATPase_c"/>
    <property type="match status" value="1"/>
</dbReference>
<dbReference type="GO" id="GO:0005524">
    <property type="term" value="F:ATP binding"/>
    <property type="evidence" value="ECO:0007669"/>
    <property type="project" value="UniProtKB-KW"/>
</dbReference>
<keyword evidence="10" id="KW-1133">Transmembrane helix</keyword>
<dbReference type="Pfam" id="PF08447">
    <property type="entry name" value="PAS_3"/>
    <property type="match status" value="1"/>
</dbReference>
<dbReference type="Proteomes" id="UP000253209">
    <property type="component" value="Unassembled WGS sequence"/>
</dbReference>
<dbReference type="Gene3D" id="3.30.565.10">
    <property type="entry name" value="Histidine kinase-like ATPase, C-terminal domain"/>
    <property type="match status" value="1"/>
</dbReference>
<protein>
    <recommendedName>
        <fullName evidence="3">histidine kinase</fullName>
        <ecNumber evidence="3">2.7.13.3</ecNumber>
    </recommendedName>
</protein>
<dbReference type="InterPro" id="IPR013656">
    <property type="entry name" value="PAS_4"/>
</dbReference>
<evidence type="ECO:0000259" key="14">
    <source>
        <dbReference type="PROSITE" id="PS50109"/>
    </source>
</evidence>
<dbReference type="GO" id="GO:0000155">
    <property type="term" value="F:phosphorelay sensor kinase activity"/>
    <property type="evidence" value="ECO:0007669"/>
    <property type="project" value="InterPro"/>
</dbReference>
<evidence type="ECO:0000256" key="12">
    <source>
        <dbReference type="ARBA" id="ARBA00023136"/>
    </source>
</evidence>
<organism evidence="17 18">
    <name type="scientific">Mucilaginibacter hurinus</name>
    <dbReference type="NCBI Taxonomy" id="2201324"/>
    <lineage>
        <taxon>Bacteria</taxon>
        <taxon>Pseudomonadati</taxon>
        <taxon>Bacteroidota</taxon>
        <taxon>Sphingobacteriia</taxon>
        <taxon>Sphingobacteriales</taxon>
        <taxon>Sphingobacteriaceae</taxon>
        <taxon>Mucilaginibacter</taxon>
    </lineage>
</organism>
<dbReference type="GO" id="GO:0007234">
    <property type="term" value="P:osmosensory signaling via phosphorelay pathway"/>
    <property type="evidence" value="ECO:0007669"/>
    <property type="project" value="TreeGrafter"/>
</dbReference>
<dbReference type="InterPro" id="IPR035965">
    <property type="entry name" value="PAS-like_dom_sf"/>
</dbReference>
<dbReference type="FunFam" id="3.30.565.10:FF:000006">
    <property type="entry name" value="Sensor histidine kinase WalK"/>
    <property type="match status" value="1"/>
</dbReference>
<evidence type="ECO:0000256" key="11">
    <source>
        <dbReference type="ARBA" id="ARBA00023012"/>
    </source>
</evidence>
<dbReference type="InterPro" id="IPR005467">
    <property type="entry name" value="His_kinase_dom"/>
</dbReference>
<dbReference type="EC" id="2.7.13.3" evidence="3"/>
<evidence type="ECO:0000256" key="7">
    <source>
        <dbReference type="ARBA" id="ARBA00022741"/>
    </source>
</evidence>
<dbReference type="PROSITE" id="PS50109">
    <property type="entry name" value="HIS_KIN"/>
    <property type="match status" value="1"/>
</dbReference>
<dbReference type="PANTHER" id="PTHR42878">
    <property type="entry name" value="TWO-COMPONENT HISTIDINE KINASE"/>
    <property type="match status" value="1"/>
</dbReference>
<dbReference type="SUPFAM" id="SSF55785">
    <property type="entry name" value="PYP-like sensor domain (PAS domain)"/>
    <property type="match status" value="2"/>
</dbReference>
<dbReference type="InterPro" id="IPR001610">
    <property type="entry name" value="PAC"/>
</dbReference>
<dbReference type="InterPro" id="IPR050351">
    <property type="entry name" value="BphY/WalK/GraS-like"/>
</dbReference>
<evidence type="ECO:0000259" key="15">
    <source>
        <dbReference type="PROSITE" id="PS50112"/>
    </source>
</evidence>
<evidence type="ECO:0000256" key="6">
    <source>
        <dbReference type="ARBA" id="ARBA00022692"/>
    </source>
</evidence>
<evidence type="ECO:0000256" key="1">
    <source>
        <dbReference type="ARBA" id="ARBA00000085"/>
    </source>
</evidence>
<dbReference type="RefSeq" id="WP_114006049.1">
    <property type="nucleotide sequence ID" value="NZ_QGDC01000008.1"/>
</dbReference>
<dbReference type="Pfam" id="PF00512">
    <property type="entry name" value="HisKA"/>
    <property type="match status" value="1"/>
</dbReference>
<feature type="domain" description="PAS" evidence="15">
    <location>
        <begin position="55"/>
        <end position="125"/>
    </location>
</feature>
<dbReference type="InterPro" id="IPR036890">
    <property type="entry name" value="HATPase_C_sf"/>
</dbReference>
<dbReference type="CDD" id="cd00075">
    <property type="entry name" value="HATPase"/>
    <property type="match status" value="1"/>
</dbReference>
<sequence length="553" mass="63520">MENNKSYEQLLSENLELRYQLEEANDTINAIRTGQVDALVIQDGEGHQLYTLKTADQTYRVFIEKMSEGAVTVGRDNMILYSNSSFAKLVNLPLEKVIGMAFDEFIAPESKDRFTQLIERSWTEDSKEEIVMDGPYTNRNTHCLISCNTLEMDEGTALSLIITDLTRQKETESQLQTRNEQLADARNATERLNDELEATVVERTKELTVSREHFRLLADNIPQMTWTNLPNGEVNFYNERWYTYTGLTYEQTKEWGWKAVVHPDDMDITFSKYNTALQTGNIFEAENRYRKADGSYRWHLNRAVPLRDENGEILFWVGTATDIEEQKREMDKKDEFIGIASHELKTPLTSLKGYLQLISSYKKEEVPPMVKNYIGKANLSINKLQSLVNDLLDVSKIQAGRLEYSMERIDIAQLIAACVENGQHMYPDYIFQNNASQSYIVNANAERIEQVIMNLINNSVKYSREDKNLIISTQQVDNTVRISVTDFGIGLSDEQINRIFERFYRVEDKKFMASGLGMGLYISAEIIKNHHGIIGVYSTPGKGATFYFDLPLV</sequence>
<dbReference type="GO" id="GO:0000156">
    <property type="term" value="F:phosphorelay response regulator activity"/>
    <property type="evidence" value="ECO:0007669"/>
    <property type="project" value="TreeGrafter"/>
</dbReference>
<accession>A0A367GKW4</accession>
<reference evidence="17 18" key="1">
    <citation type="submission" date="2018-05" db="EMBL/GenBank/DDBJ databases">
        <title>Mucilaginibacter hurinus sp. nov., isolated from briquette warehouse soil.</title>
        <authorList>
            <person name="Choi L."/>
        </authorList>
    </citation>
    <scope>NUCLEOTIDE SEQUENCE [LARGE SCALE GENOMIC DNA]</scope>
    <source>
        <strain evidence="17 18">ZR32</strain>
    </source>
</reference>
<evidence type="ECO:0000256" key="3">
    <source>
        <dbReference type="ARBA" id="ARBA00012438"/>
    </source>
</evidence>
<keyword evidence="6" id="KW-0812">Transmembrane</keyword>
<evidence type="ECO:0000256" key="13">
    <source>
        <dbReference type="SAM" id="Coils"/>
    </source>
</evidence>
<evidence type="ECO:0000313" key="18">
    <source>
        <dbReference type="Proteomes" id="UP000253209"/>
    </source>
</evidence>
<dbReference type="InterPro" id="IPR000700">
    <property type="entry name" value="PAS-assoc_C"/>
</dbReference>
<evidence type="ECO:0000256" key="10">
    <source>
        <dbReference type="ARBA" id="ARBA00022989"/>
    </source>
</evidence>
<dbReference type="Gene3D" id="1.10.287.130">
    <property type="match status" value="1"/>
</dbReference>
<dbReference type="AlphaFoldDB" id="A0A367GKW4"/>
<feature type="domain" description="PAS" evidence="15">
    <location>
        <begin position="210"/>
        <end position="280"/>
    </location>
</feature>
<dbReference type="InterPro" id="IPR003594">
    <property type="entry name" value="HATPase_dom"/>
</dbReference>
<comment type="caution">
    <text evidence="17">The sequence shown here is derived from an EMBL/GenBank/DDBJ whole genome shotgun (WGS) entry which is preliminary data.</text>
</comment>
<gene>
    <name evidence="17" type="ORF">DJ568_14680</name>
</gene>
<keyword evidence="18" id="KW-1185">Reference proteome</keyword>
<dbReference type="InterPro" id="IPR000014">
    <property type="entry name" value="PAS"/>
</dbReference>
<evidence type="ECO:0000256" key="5">
    <source>
        <dbReference type="ARBA" id="ARBA00022679"/>
    </source>
</evidence>
<dbReference type="CDD" id="cd00082">
    <property type="entry name" value="HisKA"/>
    <property type="match status" value="1"/>
</dbReference>
<keyword evidence="13" id="KW-0175">Coiled coil</keyword>
<dbReference type="SMART" id="SM00388">
    <property type="entry name" value="HisKA"/>
    <property type="match status" value="1"/>
</dbReference>
<keyword evidence="8" id="KW-0418">Kinase</keyword>
<dbReference type="SMART" id="SM00091">
    <property type="entry name" value="PAS"/>
    <property type="match status" value="2"/>
</dbReference>
<evidence type="ECO:0000313" key="17">
    <source>
        <dbReference type="EMBL" id="RCH54124.1"/>
    </source>
</evidence>
<evidence type="ECO:0000259" key="16">
    <source>
        <dbReference type="PROSITE" id="PS50113"/>
    </source>
</evidence>
<dbReference type="OrthoDB" id="9813151at2"/>
<dbReference type="SMART" id="SM00086">
    <property type="entry name" value="PAC"/>
    <property type="match status" value="1"/>
</dbReference>
<dbReference type="Pfam" id="PF08448">
    <property type="entry name" value="PAS_4"/>
    <property type="match status" value="1"/>
</dbReference>
<keyword evidence="7" id="KW-0547">Nucleotide-binding</keyword>
<evidence type="ECO:0000256" key="8">
    <source>
        <dbReference type="ARBA" id="ARBA00022777"/>
    </source>
</evidence>
<keyword evidence="4" id="KW-0597">Phosphoprotein</keyword>
<dbReference type="EMBL" id="QGDC01000008">
    <property type="protein sequence ID" value="RCH54124.1"/>
    <property type="molecule type" value="Genomic_DNA"/>
</dbReference>
<feature type="domain" description="Histidine kinase" evidence="14">
    <location>
        <begin position="339"/>
        <end position="553"/>
    </location>
</feature>
<keyword evidence="9" id="KW-0067">ATP-binding</keyword>
<dbReference type="FunFam" id="3.30.450.20:FF:000099">
    <property type="entry name" value="Sensory box sensor histidine kinase"/>
    <property type="match status" value="1"/>
</dbReference>
<feature type="domain" description="PAC" evidence="16">
    <location>
        <begin position="283"/>
        <end position="335"/>
    </location>
</feature>
<feature type="coiled-coil region" evidence="13">
    <location>
        <begin position="168"/>
        <end position="202"/>
    </location>
</feature>
<dbReference type="Pfam" id="PF02518">
    <property type="entry name" value="HATPase_c"/>
    <property type="match status" value="1"/>
</dbReference>
<dbReference type="GO" id="GO:0016020">
    <property type="term" value="C:membrane"/>
    <property type="evidence" value="ECO:0007669"/>
    <property type="project" value="UniProtKB-SubCell"/>
</dbReference>
<keyword evidence="11" id="KW-0902">Two-component regulatory system</keyword>
<dbReference type="PANTHER" id="PTHR42878:SF7">
    <property type="entry name" value="SENSOR HISTIDINE KINASE GLRK"/>
    <property type="match status" value="1"/>
</dbReference>
<dbReference type="SUPFAM" id="SSF47384">
    <property type="entry name" value="Homodimeric domain of signal transducing histidine kinase"/>
    <property type="match status" value="1"/>
</dbReference>
<dbReference type="InterPro" id="IPR036097">
    <property type="entry name" value="HisK_dim/P_sf"/>
</dbReference>
<name>A0A367GKW4_9SPHI</name>
<proteinExistence type="predicted"/>
<comment type="subcellular location">
    <subcellularLocation>
        <location evidence="2">Membrane</location>
        <topology evidence="2">Multi-pass membrane protein</topology>
    </subcellularLocation>
</comment>
<dbReference type="FunFam" id="1.10.287.130:FF:000001">
    <property type="entry name" value="Two-component sensor histidine kinase"/>
    <property type="match status" value="1"/>
</dbReference>
<keyword evidence="5" id="KW-0808">Transferase</keyword>
<dbReference type="PROSITE" id="PS50112">
    <property type="entry name" value="PAS"/>
    <property type="match status" value="2"/>
</dbReference>
<dbReference type="GO" id="GO:0030295">
    <property type="term" value="F:protein kinase activator activity"/>
    <property type="evidence" value="ECO:0007669"/>
    <property type="project" value="TreeGrafter"/>
</dbReference>
<dbReference type="InterPro" id="IPR013655">
    <property type="entry name" value="PAS_fold_3"/>
</dbReference>
<dbReference type="PRINTS" id="PR00344">
    <property type="entry name" value="BCTRLSENSOR"/>
</dbReference>
<keyword evidence="12" id="KW-0472">Membrane</keyword>
<dbReference type="PROSITE" id="PS50113">
    <property type="entry name" value="PAC"/>
    <property type="match status" value="1"/>
</dbReference>
<dbReference type="CDD" id="cd00130">
    <property type="entry name" value="PAS"/>
    <property type="match status" value="2"/>
</dbReference>
<comment type="catalytic activity">
    <reaction evidence="1">
        <text>ATP + protein L-histidine = ADP + protein N-phospho-L-histidine.</text>
        <dbReference type="EC" id="2.7.13.3"/>
    </reaction>
</comment>
<dbReference type="Gene3D" id="3.30.450.20">
    <property type="entry name" value="PAS domain"/>
    <property type="match status" value="2"/>
</dbReference>